<feature type="compositionally biased region" description="Polar residues" evidence="1">
    <location>
        <begin position="436"/>
        <end position="447"/>
    </location>
</feature>
<dbReference type="InterPro" id="IPR012337">
    <property type="entry name" value="RNaseH-like_sf"/>
</dbReference>
<feature type="domain" description="Transposase IS4-like" evidence="2">
    <location>
        <begin position="125"/>
        <end position="349"/>
    </location>
</feature>
<name>A0A5M3XGQ9_9ACTN</name>
<dbReference type="EMBL" id="BLAF01000013">
    <property type="protein sequence ID" value="GES19866.1"/>
    <property type="molecule type" value="Genomic_DNA"/>
</dbReference>
<dbReference type="PANTHER" id="PTHR37529:SF1">
    <property type="entry name" value="TRANSPOSASE INSG FOR INSERTION SEQUENCE ELEMENT IS4-RELATED"/>
    <property type="match status" value="1"/>
</dbReference>
<dbReference type="PANTHER" id="PTHR37529">
    <property type="entry name" value="TRANSPOSASE INSG FOR INSERTION SEQUENCE ELEMENT IS4-RELATED"/>
    <property type="match status" value="1"/>
</dbReference>
<dbReference type="RefSeq" id="WP_155344912.1">
    <property type="nucleotide sequence ID" value="NZ_BAAAHM010000023.1"/>
</dbReference>
<dbReference type="InterPro" id="IPR024473">
    <property type="entry name" value="Transposases_IS4_N"/>
</dbReference>
<dbReference type="GO" id="GO:0006313">
    <property type="term" value="P:DNA transposition"/>
    <property type="evidence" value="ECO:0007669"/>
    <property type="project" value="InterPro"/>
</dbReference>
<dbReference type="OrthoDB" id="477305at2"/>
<organism evidence="4 5">
    <name type="scientific">Acrocarpospora pleiomorpha</name>
    <dbReference type="NCBI Taxonomy" id="90975"/>
    <lineage>
        <taxon>Bacteria</taxon>
        <taxon>Bacillati</taxon>
        <taxon>Actinomycetota</taxon>
        <taxon>Actinomycetes</taxon>
        <taxon>Streptosporangiales</taxon>
        <taxon>Streptosporangiaceae</taxon>
        <taxon>Acrocarpospora</taxon>
    </lineage>
</organism>
<protein>
    <submittedName>
        <fullName evidence="4">Transposase</fullName>
    </submittedName>
</protein>
<evidence type="ECO:0000313" key="4">
    <source>
        <dbReference type="EMBL" id="GES19866.1"/>
    </source>
</evidence>
<dbReference type="AlphaFoldDB" id="A0A5M3XGQ9"/>
<dbReference type="SUPFAM" id="SSF53098">
    <property type="entry name" value="Ribonuclease H-like"/>
    <property type="match status" value="1"/>
</dbReference>
<dbReference type="InterPro" id="IPR002559">
    <property type="entry name" value="Transposase_11"/>
</dbReference>
<evidence type="ECO:0000313" key="5">
    <source>
        <dbReference type="Proteomes" id="UP000377595"/>
    </source>
</evidence>
<evidence type="ECO:0000259" key="3">
    <source>
        <dbReference type="Pfam" id="PF13006"/>
    </source>
</evidence>
<accession>A0A5M3XGQ9</accession>
<keyword evidence="5" id="KW-1185">Reference proteome</keyword>
<dbReference type="GO" id="GO:0003677">
    <property type="term" value="F:DNA binding"/>
    <property type="evidence" value="ECO:0007669"/>
    <property type="project" value="InterPro"/>
</dbReference>
<dbReference type="NCBIfam" id="NF033592">
    <property type="entry name" value="transpos_IS4_1"/>
    <property type="match status" value="1"/>
</dbReference>
<dbReference type="Pfam" id="PF01609">
    <property type="entry name" value="DDE_Tnp_1"/>
    <property type="match status" value="1"/>
</dbReference>
<comment type="caution">
    <text evidence="4">The sequence shown here is derived from an EMBL/GenBank/DDBJ whole genome shotgun (WGS) entry which is preliminary data.</text>
</comment>
<dbReference type="Proteomes" id="UP000377595">
    <property type="component" value="Unassembled WGS sequence"/>
</dbReference>
<evidence type="ECO:0000256" key="1">
    <source>
        <dbReference type="SAM" id="MobiDB-lite"/>
    </source>
</evidence>
<dbReference type="InterPro" id="IPR047952">
    <property type="entry name" value="Transpos_IS4"/>
</dbReference>
<feature type="region of interest" description="Disordered" evidence="1">
    <location>
        <begin position="407"/>
        <end position="469"/>
    </location>
</feature>
<reference evidence="4 5" key="1">
    <citation type="submission" date="2019-10" db="EMBL/GenBank/DDBJ databases">
        <title>Whole genome shotgun sequence of Acrocarpospora pleiomorpha NBRC 16267.</title>
        <authorList>
            <person name="Ichikawa N."/>
            <person name="Kimura A."/>
            <person name="Kitahashi Y."/>
            <person name="Komaki H."/>
            <person name="Oguchi A."/>
        </authorList>
    </citation>
    <scope>NUCLEOTIDE SEQUENCE [LARGE SCALE GENOMIC DNA]</scope>
    <source>
        <strain evidence="4 5">NBRC 16267</strain>
    </source>
</reference>
<feature type="domain" description="Transposase IS4 N-terminal" evidence="3">
    <location>
        <begin position="15"/>
        <end position="106"/>
    </location>
</feature>
<proteinExistence type="predicted"/>
<feature type="compositionally biased region" description="Basic residues" evidence="1">
    <location>
        <begin position="415"/>
        <end position="431"/>
    </location>
</feature>
<dbReference type="GO" id="GO:0004803">
    <property type="term" value="F:transposase activity"/>
    <property type="evidence" value="ECO:0007669"/>
    <property type="project" value="InterPro"/>
</dbReference>
<gene>
    <name evidence="4" type="ORF">Aple_027620</name>
</gene>
<dbReference type="Pfam" id="PF13006">
    <property type="entry name" value="Nterm_IS4"/>
    <property type="match status" value="1"/>
</dbReference>
<evidence type="ECO:0000259" key="2">
    <source>
        <dbReference type="Pfam" id="PF01609"/>
    </source>
</evidence>
<sequence>MGEFAMPVDRDVFDPAHLGVLTDQLPVELVDEVLAACRRGERRVRLLPARVMVFFLLAMTLFPERGYAGVWRALSCRLRGGVVPSAAALRQARARLGEAPVKMLFDRVRGPVAPAGLAGAWWRGLRLVAWDGSTLDLADEPPVRAAFGAPVHGSGREGAPQMAFAVTVECGTRAILDAVWGHRRTSEPVLAEGMLGCLRPGMLLLADRCFAALRLWQAARGTGAQLLWRAPARLSGTLIQRLPDGSCLVERRGYAKGERHLRVLVRLIEAEITIRLADGRTRRESYKLMTTLIDHRAFPAADLMACYRQRWEIETALSGLKAVHKGSLRPLRSRTVTGVLQEFYALLLTHHLLRRLICHAALDTGLDPDQISFTITLHTTRDSLITGMGTRPCQAAQDWEHTLAQITTRPAPATRRPRTSPRVKNRPKVRYPFRNTHPNPKTQTATYHITIHHPPSPSPSPSLTSTPTT</sequence>